<name>A0A0L8I865_OCTBM</name>
<dbReference type="AlphaFoldDB" id="A0A0L8I865"/>
<feature type="non-terminal residue" evidence="2">
    <location>
        <position position="1"/>
    </location>
</feature>
<dbReference type="EMBL" id="KQ416274">
    <property type="protein sequence ID" value="KOF97642.1"/>
    <property type="molecule type" value="Genomic_DNA"/>
</dbReference>
<organism evidence="2">
    <name type="scientific">Octopus bimaculoides</name>
    <name type="common">California two-spotted octopus</name>
    <dbReference type="NCBI Taxonomy" id="37653"/>
    <lineage>
        <taxon>Eukaryota</taxon>
        <taxon>Metazoa</taxon>
        <taxon>Spiralia</taxon>
        <taxon>Lophotrochozoa</taxon>
        <taxon>Mollusca</taxon>
        <taxon>Cephalopoda</taxon>
        <taxon>Coleoidea</taxon>
        <taxon>Octopodiformes</taxon>
        <taxon>Octopoda</taxon>
        <taxon>Incirrata</taxon>
        <taxon>Octopodidae</taxon>
        <taxon>Octopus</taxon>
    </lineage>
</organism>
<accession>A0A0L8I865</accession>
<protein>
    <submittedName>
        <fullName evidence="2">Uncharacterized protein</fullName>
    </submittedName>
</protein>
<evidence type="ECO:0000313" key="2">
    <source>
        <dbReference type="EMBL" id="KOF97642.1"/>
    </source>
</evidence>
<proteinExistence type="predicted"/>
<feature type="transmembrane region" description="Helical" evidence="1">
    <location>
        <begin position="14"/>
        <end position="36"/>
    </location>
</feature>
<feature type="transmembrane region" description="Helical" evidence="1">
    <location>
        <begin position="48"/>
        <end position="65"/>
    </location>
</feature>
<evidence type="ECO:0000256" key="1">
    <source>
        <dbReference type="SAM" id="Phobius"/>
    </source>
</evidence>
<keyword evidence="1" id="KW-0812">Transmembrane</keyword>
<keyword evidence="1" id="KW-0472">Membrane</keyword>
<keyword evidence="1" id="KW-1133">Transmembrane helix</keyword>
<reference evidence="2" key="1">
    <citation type="submission" date="2015-07" db="EMBL/GenBank/DDBJ databases">
        <title>MeaNS - Measles Nucleotide Surveillance Program.</title>
        <authorList>
            <person name="Tran T."/>
            <person name="Druce J."/>
        </authorList>
    </citation>
    <scope>NUCLEOTIDE SEQUENCE</scope>
    <source>
        <strain evidence="2">UCB-OBI-ISO-001</strain>
        <tissue evidence="2">Gonad</tissue>
    </source>
</reference>
<gene>
    <name evidence="2" type="ORF">OCBIM_22028909mg</name>
</gene>
<sequence length="72" mass="8991">KSQQYKYKYYYTNIYYIIPVYILTLICTNIYNILLYCTHTCIYTYHKYIVVLLHLFTLNIKYFFICTHTHRP</sequence>